<evidence type="ECO:0000256" key="1">
    <source>
        <dbReference type="ARBA" id="ARBA00009981"/>
    </source>
</evidence>
<comment type="function">
    <text evidence="2">Antitoxin component of a type II toxin-antitoxin (TA) system.</text>
</comment>
<comment type="similarity">
    <text evidence="1 2">Belongs to the phD/YefM antitoxin family.</text>
</comment>
<comment type="caution">
    <text evidence="3">The sequence shown here is derived from an EMBL/GenBank/DDBJ whole genome shotgun (WGS) entry which is preliminary data.</text>
</comment>
<organism evidence="3 4">
    <name type="scientific">Rhizocola hellebori</name>
    <dbReference type="NCBI Taxonomy" id="1392758"/>
    <lineage>
        <taxon>Bacteria</taxon>
        <taxon>Bacillati</taxon>
        <taxon>Actinomycetota</taxon>
        <taxon>Actinomycetes</taxon>
        <taxon>Micromonosporales</taxon>
        <taxon>Micromonosporaceae</taxon>
        <taxon>Rhizocola</taxon>
    </lineage>
</organism>
<dbReference type="SUPFAM" id="SSF143120">
    <property type="entry name" value="YefM-like"/>
    <property type="match status" value="1"/>
</dbReference>
<dbReference type="AlphaFoldDB" id="A0A8J3QIZ2"/>
<dbReference type="RefSeq" id="WP_203914280.1">
    <property type="nucleotide sequence ID" value="NZ_BONY01000099.1"/>
</dbReference>
<gene>
    <name evidence="3" type="ORF">Rhe02_86320</name>
</gene>
<dbReference type="PANTHER" id="PTHR33713:SF10">
    <property type="entry name" value="ANTITOXIN YAFN"/>
    <property type="match status" value="1"/>
</dbReference>
<name>A0A8J3QIZ2_9ACTN</name>
<dbReference type="InterPro" id="IPR051405">
    <property type="entry name" value="phD/YefM_antitoxin"/>
</dbReference>
<sequence>MTTPEVKITDARSRLADIVRDASMLNEPTVITQNGRPAAVVIGFEEWKELAAIRDARIVARIRDRANTAEFVSHEDVLREADIL</sequence>
<dbReference type="InterPro" id="IPR006442">
    <property type="entry name" value="Antitoxin_Phd/YefM"/>
</dbReference>
<dbReference type="Pfam" id="PF02604">
    <property type="entry name" value="PhdYeFM_antitox"/>
    <property type="match status" value="1"/>
</dbReference>
<dbReference type="EMBL" id="BONY01000099">
    <property type="protein sequence ID" value="GIH10565.1"/>
    <property type="molecule type" value="Genomic_DNA"/>
</dbReference>
<evidence type="ECO:0000313" key="3">
    <source>
        <dbReference type="EMBL" id="GIH10565.1"/>
    </source>
</evidence>
<reference evidence="3" key="1">
    <citation type="submission" date="2021-01" db="EMBL/GenBank/DDBJ databases">
        <title>Whole genome shotgun sequence of Rhizocola hellebori NBRC 109834.</title>
        <authorList>
            <person name="Komaki H."/>
            <person name="Tamura T."/>
        </authorList>
    </citation>
    <scope>NUCLEOTIDE SEQUENCE</scope>
    <source>
        <strain evidence="3">NBRC 109834</strain>
    </source>
</reference>
<dbReference type="Gene3D" id="3.40.1620.10">
    <property type="entry name" value="YefM-like domain"/>
    <property type="match status" value="1"/>
</dbReference>
<accession>A0A8J3QIZ2</accession>
<evidence type="ECO:0000313" key="4">
    <source>
        <dbReference type="Proteomes" id="UP000612899"/>
    </source>
</evidence>
<evidence type="ECO:0000256" key="2">
    <source>
        <dbReference type="RuleBase" id="RU362080"/>
    </source>
</evidence>
<dbReference type="Proteomes" id="UP000612899">
    <property type="component" value="Unassembled WGS sequence"/>
</dbReference>
<dbReference type="InterPro" id="IPR036165">
    <property type="entry name" value="YefM-like_sf"/>
</dbReference>
<keyword evidence="4" id="KW-1185">Reference proteome</keyword>
<protein>
    <recommendedName>
        <fullName evidence="2">Antitoxin</fullName>
    </recommendedName>
</protein>
<dbReference type="NCBIfam" id="TIGR01552">
    <property type="entry name" value="phd_fam"/>
    <property type="match status" value="1"/>
</dbReference>
<proteinExistence type="inferred from homology"/>
<dbReference type="PANTHER" id="PTHR33713">
    <property type="entry name" value="ANTITOXIN YAFN-RELATED"/>
    <property type="match status" value="1"/>
</dbReference>